<dbReference type="PANTHER" id="PTHR41930:SF1">
    <property type="entry name" value="DEPHOSPHO-COA KINASE"/>
    <property type="match status" value="1"/>
</dbReference>
<evidence type="ECO:0000313" key="2">
    <source>
        <dbReference type="Proteomes" id="UP000070284"/>
    </source>
</evidence>
<comment type="caution">
    <text evidence="1">The sequence shown here is derived from an EMBL/GenBank/DDBJ whole genome shotgun (WGS) entry which is preliminary data.</text>
</comment>
<dbReference type="PANTHER" id="PTHR41930">
    <property type="entry name" value="UPF0200 PROTEIN MJ1399"/>
    <property type="match status" value="1"/>
</dbReference>
<accession>A0A133ULA2</accession>
<sequence>MNDFPVIGVVGPPASGKTEVASKFEDLGAVRIRMGDIAWEEVKKRGLEVNEKNVGKVSNELREEEGMGAVAKHCIPVIKEGVKENKPVVVDGIRGIAEVEVFEEEFGDNFVLISVEAPPEVRYSRVRGRGREDDTVDWKSFKEKDSRERNWGLEEAMESSDYRIVNICSLDELEKRTSEIYREVMDEYSN</sequence>
<gene>
    <name evidence="1" type="ORF">AKJ65_02915</name>
</gene>
<dbReference type="SUPFAM" id="SSF52540">
    <property type="entry name" value="P-loop containing nucleoside triphosphate hydrolases"/>
    <property type="match status" value="1"/>
</dbReference>
<protein>
    <submittedName>
        <fullName evidence="1">Uncharacterized protein</fullName>
    </submittedName>
</protein>
<organism evidence="1 2">
    <name type="scientific">candidate division MSBL1 archaeon SCGC-AAA259E19</name>
    <dbReference type="NCBI Taxonomy" id="1698264"/>
    <lineage>
        <taxon>Archaea</taxon>
        <taxon>Methanobacteriati</taxon>
        <taxon>Methanobacteriota</taxon>
        <taxon>candidate division MSBL1</taxon>
    </lineage>
</organism>
<dbReference type="Gene3D" id="3.40.50.300">
    <property type="entry name" value="P-loop containing nucleotide triphosphate hydrolases"/>
    <property type="match status" value="1"/>
</dbReference>
<evidence type="ECO:0000313" key="1">
    <source>
        <dbReference type="EMBL" id="KXA94973.1"/>
    </source>
</evidence>
<dbReference type="AlphaFoldDB" id="A0A133ULA2"/>
<dbReference type="Proteomes" id="UP000070284">
    <property type="component" value="Unassembled WGS sequence"/>
</dbReference>
<proteinExistence type="predicted"/>
<dbReference type="InterPro" id="IPR027417">
    <property type="entry name" value="P-loop_NTPase"/>
</dbReference>
<keyword evidence="2" id="KW-1185">Reference proteome</keyword>
<dbReference type="EMBL" id="LHXO01000030">
    <property type="protein sequence ID" value="KXA94973.1"/>
    <property type="molecule type" value="Genomic_DNA"/>
</dbReference>
<reference evidence="1 2" key="1">
    <citation type="journal article" date="2016" name="Sci. Rep.">
        <title>Metabolic traits of an uncultured archaeal lineage -MSBL1- from brine pools of the Red Sea.</title>
        <authorList>
            <person name="Mwirichia R."/>
            <person name="Alam I."/>
            <person name="Rashid M."/>
            <person name="Vinu M."/>
            <person name="Ba-Alawi W."/>
            <person name="Anthony Kamau A."/>
            <person name="Kamanda Ngugi D."/>
            <person name="Goker M."/>
            <person name="Klenk H.P."/>
            <person name="Bajic V."/>
            <person name="Stingl U."/>
        </authorList>
    </citation>
    <scope>NUCLEOTIDE SEQUENCE [LARGE SCALE GENOMIC DNA]</scope>
    <source>
        <strain evidence="1">SCGC-AAA259E19</strain>
    </source>
</reference>
<dbReference type="Pfam" id="PF13238">
    <property type="entry name" value="AAA_18"/>
    <property type="match status" value="1"/>
</dbReference>
<name>A0A133ULA2_9EURY</name>